<evidence type="ECO:0000256" key="3">
    <source>
        <dbReference type="ARBA" id="ARBA00022605"/>
    </source>
</evidence>
<evidence type="ECO:0000256" key="1">
    <source>
        <dbReference type="ARBA" id="ARBA00022490"/>
    </source>
</evidence>
<dbReference type="CDD" id="cd23935">
    <property type="entry name" value="AGPR_2_C"/>
    <property type="match status" value="1"/>
</dbReference>
<dbReference type="SUPFAM" id="SSF51735">
    <property type="entry name" value="NAD(P)-binding Rossmann-fold domains"/>
    <property type="match status" value="1"/>
</dbReference>
<dbReference type="PANTHER" id="PTHR32338">
    <property type="entry name" value="N-ACETYL-GAMMA-GLUTAMYL-PHOSPHATE REDUCTASE, CHLOROPLASTIC-RELATED-RELATED"/>
    <property type="match status" value="1"/>
</dbReference>
<name>A0ABR7RTE9_9PROT</name>
<dbReference type="EMBL" id="JACTVA010000051">
    <property type="protein sequence ID" value="MBC9209302.1"/>
    <property type="molecule type" value="Genomic_DNA"/>
</dbReference>
<protein>
    <recommendedName>
        <fullName evidence="6">N-acetyl-gamma-glutamyl-phosphate reductase</fullName>
        <shortName evidence="6">AGPR</shortName>
        <ecNumber evidence="6">1.2.1.38</ecNumber>
    </recommendedName>
    <alternativeName>
        <fullName evidence="6">N-acetyl-glutamate semialdehyde dehydrogenase</fullName>
        <shortName evidence="6">NAGSA dehydrogenase</shortName>
    </alternativeName>
</protein>
<evidence type="ECO:0000313" key="10">
    <source>
        <dbReference type="Proteomes" id="UP000626026"/>
    </source>
</evidence>
<keyword evidence="4 6" id="KW-0521">NADP</keyword>
<feature type="active site" evidence="6 7">
    <location>
        <position position="123"/>
    </location>
</feature>
<dbReference type="InterPro" id="IPR058924">
    <property type="entry name" value="AGPR_dimerisation_dom"/>
</dbReference>
<dbReference type="NCBIfam" id="TIGR01851">
    <property type="entry name" value="argC_other"/>
    <property type="match status" value="1"/>
</dbReference>
<comment type="caution">
    <text evidence="9">The sequence shown here is derived from an EMBL/GenBank/DDBJ whole genome shotgun (WGS) entry which is preliminary data.</text>
</comment>
<dbReference type="Gene3D" id="3.40.50.720">
    <property type="entry name" value="NAD(P)-binding Rossmann-like Domain"/>
    <property type="match status" value="1"/>
</dbReference>
<dbReference type="Gene3D" id="3.30.360.10">
    <property type="entry name" value="Dihydrodipicolinate Reductase, domain 2"/>
    <property type="match status" value="1"/>
</dbReference>
<dbReference type="InterPro" id="IPR010136">
    <property type="entry name" value="AGPR_type-2"/>
</dbReference>
<dbReference type="Proteomes" id="UP000626026">
    <property type="component" value="Unassembled WGS sequence"/>
</dbReference>
<comment type="subcellular location">
    <subcellularLocation>
        <location evidence="6">Cytoplasm</location>
    </subcellularLocation>
</comment>
<sequence>MAKGAIPTIFIDGEAGTTGLGIRERLEAISGLALRSIAPERRKDPEAKRALMAEVDLVVLCLPDAASKESAAMAAGLGADAPKLLDASTAHRVHPDWAYGVPELAPGQAEIIAKAAKVANPGCYPTGGILLLRPLVEAGLLPADYPVTVNAVSGYSGGGKAMIETFEGGEHPAFELYGLGLEHKHVPELQTYSRLTRRPIFVPSVGDYRQGMLVSIPLHLDLLTGTPAPEALHEALAAYYAGSEFVKVLPPTTDAKLEPEALNDTNGLELRVYGNAARGQAVLVARLDNLGKGASGAAVQNIGLMLGVDVSARLAETV</sequence>
<dbReference type="SUPFAM" id="SSF55347">
    <property type="entry name" value="Glyceraldehyde-3-phosphate dehydrogenase-like, C-terminal domain"/>
    <property type="match status" value="1"/>
</dbReference>
<gene>
    <name evidence="6 9" type="primary">argC</name>
    <name evidence="9" type="ORF">IBL26_20825</name>
</gene>
<comment type="pathway">
    <text evidence="6">Amino-acid biosynthesis; L-arginine biosynthesis; N(2)-acetyl-L-ornithine from L-glutamate: step 3/4.</text>
</comment>
<evidence type="ECO:0000256" key="6">
    <source>
        <dbReference type="HAMAP-Rule" id="MF_01110"/>
    </source>
</evidence>
<dbReference type="InterPro" id="IPR023013">
    <property type="entry name" value="AGPR_AS"/>
</dbReference>
<keyword evidence="2 6" id="KW-0055">Arginine biosynthesis</keyword>
<proteinExistence type="inferred from homology"/>
<dbReference type="Pfam" id="PF01118">
    <property type="entry name" value="Semialdhyde_dh"/>
    <property type="match status" value="1"/>
</dbReference>
<comment type="function">
    <text evidence="6">Catalyzes the NADPH-dependent reduction of N-acetyl-5-glutamyl phosphate to yield N-acetyl-L-glutamate 5-semialdehyde.</text>
</comment>
<evidence type="ECO:0000256" key="4">
    <source>
        <dbReference type="ARBA" id="ARBA00022857"/>
    </source>
</evidence>
<dbReference type="HAMAP" id="MF_01110">
    <property type="entry name" value="ArgC_type2"/>
    <property type="match status" value="1"/>
</dbReference>
<evidence type="ECO:0000256" key="2">
    <source>
        <dbReference type="ARBA" id="ARBA00022571"/>
    </source>
</evidence>
<keyword evidence="5 6" id="KW-0560">Oxidoreductase</keyword>
<dbReference type="Pfam" id="PF22698">
    <property type="entry name" value="Semialdhyde_dhC_1"/>
    <property type="match status" value="1"/>
</dbReference>
<accession>A0ABR7RTE9</accession>
<dbReference type="PROSITE" id="PS01224">
    <property type="entry name" value="ARGC"/>
    <property type="match status" value="1"/>
</dbReference>
<comment type="similarity">
    <text evidence="6">Belongs to the NAGSA dehydrogenase family. Type 2 subfamily.</text>
</comment>
<dbReference type="RefSeq" id="WP_187786442.1">
    <property type="nucleotide sequence ID" value="NZ_JACTVA010000051.1"/>
</dbReference>
<feature type="domain" description="Semialdehyde dehydrogenase NAD-binding" evidence="8">
    <location>
        <begin position="8"/>
        <end position="112"/>
    </location>
</feature>
<keyword evidence="3 6" id="KW-0028">Amino-acid biosynthesis</keyword>
<dbReference type="InterPro" id="IPR000534">
    <property type="entry name" value="Semialdehyde_DH_NAD-bd"/>
</dbReference>
<evidence type="ECO:0000256" key="5">
    <source>
        <dbReference type="ARBA" id="ARBA00023002"/>
    </source>
</evidence>
<dbReference type="InterPro" id="IPR036291">
    <property type="entry name" value="NAD(P)-bd_dom_sf"/>
</dbReference>
<dbReference type="SMART" id="SM00859">
    <property type="entry name" value="Semialdhyde_dh"/>
    <property type="match status" value="1"/>
</dbReference>
<dbReference type="PANTHER" id="PTHR32338:SF10">
    <property type="entry name" value="N-ACETYL-GAMMA-GLUTAMYL-PHOSPHATE REDUCTASE, CHLOROPLASTIC-RELATED"/>
    <property type="match status" value="1"/>
</dbReference>
<evidence type="ECO:0000313" key="9">
    <source>
        <dbReference type="EMBL" id="MBC9209302.1"/>
    </source>
</evidence>
<dbReference type="EC" id="1.2.1.38" evidence="6"/>
<evidence type="ECO:0000256" key="7">
    <source>
        <dbReference type="PROSITE-ProRule" id="PRU10010"/>
    </source>
</evidence>
<keyword evidence="1 6" id="KW-0963">Cytoplasm</keyword>
<dbReference type="GO" id="GO:0003942">
    <property type="term" value="F:N-acetyl-gamma-glutamyl-phosphate reductase activity"/>
    <property type="evidence" value="ECO:0007669"/>
    <property type="project" value="UniProtKB-EC"/>
</dbReference>
<organism evidence="9 10">
    <name type="scientific">Teichococcus aerophilus</name>
    <dbReference type="NCBI Taxonomy" id="1224513"/>
    <lineage>
        <taxon>Bacteria</taxon>
        <taxon>Pseudomonadati</taxon>
        <taxon>Pseudomonadota</taxon>
        <taxon>Alphaproteobacteria</taxon>
        <taxon>Acetobacterales</taxon>
        <taxon>Roseomonadaceae</taxon>
        <taxon>Roseomonas</taxon>
    </lineage>
</organism>
<keyword evidence="10" id="KW-1185">Reference proteome</keyword>
<reference evidence="9 10" key="1">
    <citation type="journal article" date="2013" name="Int. J. Syst. Evol. Microbiol.">
        <title>Roseomonas aerophila sp. nov., isolated from air.</title>
        <authorList>
            <person name="Kim S.J."/>
            <person name="Weon H.Y."/>
            <person name="Ahn J.H."/>
            <person name="Hong S.B."/>
            <person name="Seok S.J."/>
            <person name="Whang K.S."/>
            <person name="Kwon S.W."/>
        </authorList>
    </citation>
    <scope>NUCLEOTIDE SEQUENCE [LARGE SCALE GENOMIC DNA]</scope>
    <source>
        <strain evidence="9 10">NBRC 108923</strain>
    </source>
</reference>
<evidence type="ECO:0000259" key="8">
    <source>
        <dbReference type="SMART" id="SM00859"/>
    </source>
</evidence>
<comment type="catalytic activity">
    <reaction evidence="6">
        <text>N-acetyl-L-glutamate 5-semialdehyde + phosphate + NADP(+) = N-acetyl-L-glutamyl 5-phosphate + NADPH + H(+)</text>
        <dbReference type="Rhea" id="RHEA:21588"/>
        <dbReference type="ChEBI" id="CHEBI:15378"/>
        <dbReference type="ChEBI" id="CHEBI:29123"/>
        <dbReference type="ChEBI" id="CHEBI:43474"/>
        <dbReference type="ChEBI" id="CHEBI:57783"/>
        <dbReference type="ChEBI" id="CHEBI:57936"/>
        <dbReference type="ChEBI" id="CHEBI:58349"/>
        <dbReference type="EC" id="1.2.1.38"/>
    </reaction>
</comment>
<dbReference type="InterPro" id="IPR050085">
    <property type="entry name" value="AGPR"/>
</dbReference>